<dbReference type="EMBL" id="QHHQ01000001">
    <property type="protein sequence ID" value="RAI03717.1"/>
    <property type="molecule type" value="Genomic_DNA"/>
</dbReference>
<dbReference type="OrthoDB" id="7843421at2"/>
<protein>
    <recommendedName>
        <fullName evidence="2">Glycosyltransferase 61 catalytic domain-containing protein</fullName>
    </recommendedName>
</protein>
<evidence type="ECO:0000259" key="2">
    <source>
        <dbReference type="Pfam" id="PF04577"/>
    </source>
</evidence>
<feature type="domain" description="Glycosyltransferase 61 catalytic" evidence="2">
    <location>
        <begin position="110"/>
        <end position="271"/>
    </location>
</feature>
<accession>A0A8B2NU38</accession>
<dbReference type="Proteomes" id="UP000249590">
    <property type="component" value="Unassembled WGS sequence"/>
</dbReference>
<name>A0A8B2NU38_9HYPH</name>
<dbReference type="RefSeq" id="WP_111342659.1">
    <property type="nucleotide sequence ID" value="NZ_QHHQ01000001.1"/>
</dbReference>
<dbReference type="InterPro" id="IPR049625">
    <property type="entry name" value="Glyco_transf_61_cat"/>
</dbReference>
<comment type="caution">
    <text evidence="3">The sequence shown here is derived from an EMBL/GenBank/DDBJ whole genome shotgun (WGS) entry which is preliminary data.</text>
</comment>
<dbReference type="AlphaFoldDB" id="A0A8B2NU38"/>
<feature type="region of interest" description="Disordered" evidence="1">
    <location>
        <begin position="1"/>
        <end position="24"/>
    </location>
</feature>
<dbReference type="GO" id="GO:0016757">
    <property type="term" value="F:glycosyltransferase activity"/>
    <property type="evidence" value="ECO:0007669"/>
    <property type="project" value="InterPro"/>
</dbReference>
<keyword evidence="4" id="KW-1185">Reference proteome</keyword>
<gene>
    <name evidence="3" type="ORF">DLJ53_04340</name>
</gene>
<organism evidence="3 4">
    <name type="scientific">Acuticoccus sediminis</name>
    <dbReference type="NCBI Taxonomy" id="2184697"/>
    <lineage>
        <taxon>Bacteria</taxon>
        <taxon>Pseudomonadati</taxon>
        <taxon>Pseudomonadota</taxon>
        <taxon>Alphaproteobacteria</taxon>
        <taxon>Hyphomicrobiales</taxon>
        <taxon>Amorphaceae</taxon>
        <taxon>Acuticoccus</taxon>
    </lineage>
</organism>
<evidence type="ECO:0000313" key="3">
    <source>
        <dbReference type="EMBL" id="RAI03717.1"/>
    </source>
</evidence>
<proteinExistence type="predicted"/>
<evidence type="ECO:0000313" key="4">
    <source>
        <dbReference type="Proteomes" id="UP000249590"/>
    </source>
</evidence>
<reference evidence="3 4" key="1">
    <citation type="submission" date="2018-05" db="EMBL/GenBank/DDBJ databases">
        <title>Acuticoccus sediminis sp. nov., isolated from deep-sea sediment of Indian Ocean.</title>
        <authorList>
            <person name="Liu X."/>
            <person name="Lai Q."/>
            <person name="Du Y."/>
            <person name="Sun F."/>
            <person name="Zhang X."/>
            <person name="Wang S."/>
            <person name="Shao Z."/>
        </authorList>
    </citation>
    <scope>NUCLEOTIDE SEQUENCE [LARGE SCALE GENOMIC DNA]</scope>
    <source>
        <strain evidence="3 4">PTG4-2</strain>
    </source>
</reference>
<sequence>MPPPDPAAQHQAYLDYQSRRPEPVRTPVVETLRNATVTGIARTSRSPEGVDIQDSGVYAADGALCPLGLHRACNISKDNVAPDPLPQARRATEAAVPGRHLFCGLLGPHFGHFLIESLGRLWAADELAGDVRSLVFIVAHGPGRTPLDDFASDVLAALGLTLPVRSVGRPEVFEELVVPSQLFGFHLRAGHPRFHRFVHARLRDPAAAGARRLYVSRGLIGDIPGEAALEALLGAHGFRIVHPETMTFAEQIAAYNAAETILAAEGSAVHVIGLVAREDQRIGVIKRRSGPFAMGMDQIRGFSGRAGVRIEPDDDASVMARRLAAAGFLV</sequence>
<evidence type="ECO:0000256" key="1">
    <source>
        <dbReference type="SAM" id="MobiDB-lite"/>
    </source>
</evidence>
<dbReference type="Pfam" id="PF04577">
    <property type="entry name" value="Glyco_transf_61"/>
    <property type="match status" value="1"/>
</dbReference>